<keyword evidence="3" id="KW-1185">Reference proteome</keyword>
<proteinExistence type="predicted"/>
<feature type="region of interest" description="Disordered" evidence="1">
    <location>
        <begin position="62"/>
        <end position="83"/>
    </location>
</feature>
<name>A0A5B7ETA7_PORTR</name>
<gene>
    <name evidence="2" type="ORF">E2C01_031645</name>
</gene>
<evidence type="ECO:0000313" key="3">
    <source>
        <dbReference type="Proteomes" id="UP000324222"/>
    </source>
</evidence>
<comment type="caution">
    <text evidence="2">The sequence shown here is derived from an EMBL/GenBank/DDBJ whole genome shotgun (WGS) entry which is preliminary data.</text>
</comment>
<reference evidence="2 3" key="1">
    <citation type="submission" date="2019-05" db="EMBL/GenBank/DDBJ databases">
        <title>Another draft genome of Portunus trituberculatus and its Hox gene families provides insights of decapod evolution.</title>
        <authorList>
            <person name="Jeong J.-H."/>
            <person name="Song I."/>
            <person name="Kim S."/>
            <person name="Choi T."/>
            <person name="Kim D."/>
            <person name="Ryu S."/>
            <person name="Kim W."/>
        </authorList>
    </citation>
    <scope>NUCLEOTIDE SEQUENCE [LARGE SCALE GENOMIC DNA]</scope>
    <source>
        <tissue evidence="2">Muscle</tissue>
    </source>
</reference>
<evidence type="ECO:0000313" key="2">
    <source>
        <dbReference type="EMBL" id="MPC38140.1"/>
    </source>
</evidence>
<accession>A0A5B7ETA7</accession>
<dbReference type="AlphaFoldDB" id="A0A5B7ETA7"/>
<dbReference type="EMBL" id="VSRR010003989">
    <property type="protein sequence ID" value="MPC38140.1"/>
    <property type="molecule type" value="Genomic_DNA"/>
</dbReference>
<sequence length="83" mass="9105">MPNLYSRWGVVSKENCTLAPPQPTQGRRPISFHHAHFPVHRLAAGNKTGCTRRRVVTRLREGEAPGGGSARRQGLRVPLVGQA</sequence>
<evidence type="ECO:0000256" key="1">
    <source>
        <dbReference type="SAM" id="MobiDB-lite"/>
    </source>
</evidence>
<organism evidence="2 3">
    <name type="scientific">Portunus trituberculatus</name>
    <name type="common">Swimming crab</name>
    <name type="synonym">Neptunus trituberculatus</name>
    <dbReference type="NCBI Taxonomy" id="210409"/>
    <lineage>
        <taxon>Eukaryota</taxon>
        <taxon>Metazoa</taxon>
        <taxon>Ecdysozoa</taxon>
        <taxon>Arthropoda</taxon>
        <taxon>Crustacea</taxon>
        <taxon>Multicrustacea</taxon>
        <taxon>Malacostraca</taxon>
        <taxon>Eumalacostraca</taxon>
        <taxon>Eucarida</taxon>
        <taxon>Decapoda</taxon>
        <taxon>Pleocyemata</taxon>
        <taxon>Brachyura</taxon>
        <taxon>Eubrachyura</taxon>
        <taxon>Portunoidea</taxon>
        <taxon>Portunidae</taxon>
        <taxon>Portuninae</taxon>
        <taxon>Portunus</taxon>
    </lineage>
</organism>
<dbReference type="Proteomes" id="UP000324222">
    <property type="component" value="Unassembled WGS sequence"/>
</dbReference>
<protein>
    <submittedName>
        <fullName evidence="2">Uncharacterized protein</fullName>
    </submittedName>
</protein>